<protein>
    <recommendedName>
        <fullName evidence="4">ODAD1 central coiled coil region domain-containing protein</fullName>
    </recommendedName>
</protein>
<dbReference type="InterPro" id="IPR051876">
    <property type="entry name" value="ODA-DC/CCD"/>
</dbReference>
<dbReference type="EMBL" id="JABDTM020006768">
    <property type="protein sequence ID" value="KAH0821681.1"/>
    <property type="molecule type" value="Genomic_DNA"/>
</dbReference>
<dbReference type="AlphaFoldDB" id="A0A8J6HXS2"/>
<accession>A0A8J6HXS2</accession>
<comment type="caution">
    <text evidence="5">The sequence shown here is derived from an EMBL/GenBank/DDBJ whole genome shotgun (WGS) entry which is preliminary data.</text>
</comment>
<organism evidence="5 6">
    <name type="scientific">Tenebrio molitor</name>
    <name type="common">Yellow mealworm beetle</name>
    <dbReference type="NCBI Taxonomy" id="7067"/>
    <lineage>
        <taxon>Eukaryota</taxon>
        <taxon>Metazoa</taxon>
        <taxon>Ecdysozoa</taxon>
        <taxon>Arthropoda</taxon>
        <taxon>Hexapoda</taxon>
        <taxon>Insecta</taxon>
        <taxon>Pterygota</taxon>
        <taxon>Neoptera</taxon>
        <taxon>Endopterygota</taxon>
        <taxon>Coleoptera</taxon>
        <taxon>Polyphaga</taxon>
        <taxon>Cucujiformia</taxon>
        <taxon>Tenebrionidae</taxon>
        <taxon>Tenebrio</taxon>
    </lineage>
</organism>
<gene>
    <name evidence="5" type="ORF">GEV33_001110</name>
</gene>
<keyword evidence="1 2" id="KW-0175">Coiled coil</keyword>
<dbReference type="Pfam" id="PF21773">
    <property type="entry name" value="ODAD1_CC"/>
    <property type="match status" value="1"/>
</dbReference>
<evidence type="ECO:0000256" key="1">
    <source>
        <dbReference type="ARBA" id="ARBA00023054"/>
    </source>
</evidence>
<proteinExistence type="predicted"/>
<dbReference type="InterPro" id="IPR049258">
    <property type="entry name" value="ODAD1_CC"/>
</dbReference>
<feature type="coiled-coil region" evidence="2">
    <location>
        <begin position="314"/>
        <end position="355"/>
    </location>
</feature>
<dbReference type="PANTHER" id="PTHR21694:SF18">
    <property type="entry name" value="COILED-COIL DOMAIN-CONTAINING PROTEIN 63"/>
    <property type="match status" value="1"/>
</dbReference>
<evidence type="ECO:0000259" key="4">
    <source>
        <dbReference type="Pfam" id="PF21773"/>
    </source>
</evidence>
<evidence type="ECO:0000256" key="2">
    <source>
        <dbReference type="SAM" id="Coils"/>
    </source>
</evidence>
<dbReference type="Proteomes" id="UP000719412">
    <property type="component" value="Unassembled WGS sequence"/>
</dbReference>
<feature type="region of interest" description="Disordered" evidence="3">
    <location>
        <begin position="1"/>
        <end position="29"/>
    </location>
</feature>
<keyword evidence="6" id="KW-1185">Reference proteome</keyword>
<reference evidence="5" key="1">
    <citation type="journal article" date="2020" name="J Insects Food Feed">
        <title>The yellow mealworm (Tenebrio molitor) genome: a resource for the emerging insects as food and feed industry.</title>
        <authorList>
            <person name="Eriksson T."/>
            <person name="Andere A."/>
            <person name="Kelstrup H."/>
            <person name="Emery V."/>
            <person name="Picard C."/>
        </authorList>
    </citation>
    <scope>NUCLEOTIDE SEQUENCE</scope>
    <source>
        <strain evidence="5">Stoneville</strain>
        <tissue evidence="5">Whole head</tissue>
    </source>
</reference>
<evidence type="ECO:0000313" key="5">
    <source>
        <dbReference type="EMBL" id="KAH0821681.1"/>
    </source>
</evidence>
<dbReference type="PANTHER" id="PTHR21694">
    <property type="entry name" value="COILED-COIL DOMAIN-CONTAINING PROTEIN 63"/>
    <property type="match status" value="1"/>
</dbReference>
<name>A0A8J6HXS2_TENMO</name>
<feature type="compositionally biased region" description="Basic and acidic residues" evidence="3">
    <location>
        <begin position="8"/>
        <end position="24"/>
    </location>
</feature>
<evidence type="ECO:0000256" key="3">
    <source>
        <dbReference type="SAM" id="MobiDB-lite"/>
    </source>
</evidence>
<reference evidence="5" key="2">
    <citation type="submission" date="2021-08" db="EMBL/GenBank/DDBJ databases">
        <authorList>
            <person name="Eriksson T."/>
        </authorList>
    </citation>
    <scope>NUCLEOTIDE SEQUENCE</scope>
    <source>
        <strain evidence="5">Stoneville</strain>
        <tissue evidence="5">Whole head</tissue>
    </source>
</reference>
<sequence>MSATTVHSSRERPPPVRLREHANIDTDLEVASAPAKKRIDAKDTEQLSKLLEERDVNEEEVTHERQYILEIDGQIKKVEKEVVKLRSQQITDRQHEERVWAAMKTVEMLENKLDVQNKKFGVICAKNREMKREIKRMLWERDMFMRIWNKMIDKLVLGKKFMMDLIEQATIAYDQREEWCSKLQALRIKAHYDFIYHTQEMRELKRRQDNNKKLEDFYNVKGQRRVMKDLETKERLRRAENKAKLKEQLALYRNYMADILEFTQKSEVESIAKTYYIQEAENFSLFKRVNNLIEELEFLNDALGYLHEDIDQQRATNNARLEQQRITIENLEEKLSDVEKAVKHSEEELNDVEEYISKMLAGIDSLFKICRCNRDPILQLLGDNTTINVYNVFLYLEMVEKTVHQALVDVYYNEKAAFDKKKITGTSRIVKDDRAKGELVDVDQVAGSNPCPLLVPFNC</sequence>
<feature type="domain" description="ODAD1 central coiled coil region" evidence="4">
    <location>
        <begin position="104"/>
        <end position="383"/>
    </location>
</feature>
<evidence type="ECO:0000313" key="6">
    <source>
        <dbReference type="Proteomes" id="UP000719412"/>
    </source>
</evidence>